<keyword evidence="3" id="KW-0732">Signal</keyword>
<protein>
    <submittedName>
        <fullName evidence="6">RHS repeat-associated core domain-containing protein</fullName>
    </submittedName>
</protein>
<dbReference type="InterPro" id="IPR013517">
    <property type="entry name" value="FG-GAP"/>
</dbReference>
<evidence type="ECO:0000256" key="1">
    <source>
        <dbReference type="ARBA" id="ARBA00004613"/>
    </source>
</evidence>
<keyword evidence="4" id="KW-0843">Virulence</keyword>
<dbReference type="EMBL" id="FOIB01000004">
    <property type="protein sequence ID" value="SET98284.1"/>
    <property type="molecule type" value="Genomic_DNA"/>
</dbReference>
<feature type="compositionally biased region" description="Basic and acidic residues" evidence="5">
    <location>
        <begin position="1998"/>
        <end position="2010"/>
    </location>
</feature>
<evidence type="ECO:0000313" key="6">
    <source>
        <dbReference type="EMBL" id="SET98284.1"/>
    </source>
</evidence>
<dbReference type="Gene3D" id="2.130.10.130">
    <property type="entry name" value="Integrin alpha, N-terminal"/>
    <property type="match status" value="1"/>
</dbReference>
<dbReference type="Pfam" id="PF03534">
    <property type="entry name" value="SpvB"/>
    <property type="match status" value="1"/>
</dbReference>
<name>A0ABY1CF55_MYXFU</name>
<keyword evidence="7" id="KW-1185">Reference proteome</keyword>
<dbReference type="Pfam" id="PF13517">
    <property type="entry name" value="FG-GAP_3"/>
    <property type="match status" value="1"/>
</dbReference>
<dbReference type="PANTHER" id="PTHR32305:SF15">
    <property type="entry name" value="PROTEIN RHSA-RELATED"/>
    <property type="match status" value="1"/>
</dbReference>
<evidence type="ECO:0000256" key="3">
    <source>
        <dbReference type="ARBA" id="ARBA00022729"/>
    </source>
</evidence>
<keyword evidence="2" id="KW-0964">Secreted</keyword>
<dbReference type="InterPro" id="IPR022385">
    <property type="entry name" value="Rhs_assc_core"/>
</dbReference>
<feature type="compositionally biased region" description="Polar residues" evidence="5">
    <location>
        <begin position="1865"/>
        <end position="1874"/>
    </location>
</feature>
<sequence length="2289" mass="250829">MLFVYGAQLVSCAPSSPREQEEEHTTQLTKALGAAQSIPFELRQDTILATGPAGQSTPGAIPFSADVTASGSAAVSIPLWVPPGRAGIQPSLSIVYDSQGSDGILGPGFNLAGLSQITRCPNSFARDGKLHPVELSLTIYFPELNHYSRAYCLDGMRLVPSSSGQNHFKTEQDTYASIRIPPGNSPIDPGTFEVRGKDGLIRTYGRGTGARNDALLRRQRTNVYDSNSNTWTEVPESPVIAWALSSVEDPFGNRMEIFYAQAPAEANTALWHRPVRIVYTQFRNASGIIEPGHREVTFEYEDRSDAFSGYLSGVQVGRDFRLSRINMKGPGLAPGESALSTVLLRYYDFDYIEGAVSKRSLLTTLRECDGNSICKPPLHFEWEQGSWEFKTSPATNVSDAAAGAGLNSFGLGAGRRGVAYFARSERLQKRDRHYPSEQYPLTDYTEENWQDIMRVLRFPDAASPTLEASDSVGAALWFPWFNIEGNVIFEGGGDGDYCGKRHEQGLFPMVTDWDGFGKSSVTALSCFWEVPRGGQYPAPMYGYVHKEAGVTEIAGSEPNSQYWLDVDGDVRNDRVWMGRHEDRLPSPLNSIQVFPATKRITKLTPAGFFLPSRFGVRAVDLDGSGKMSLLGVGLNGDGLLDALSYSEFSDDNPNEAEMKVIKTRIKEPPQRPPFFESTRAFTFDFIDVNGDGLSDAVTLGDMYVTDTAPELWVQLNSGSGFKSVRKTVLSSDLATRLEGAKTEHGDFDGDGRIDLAIFKRNTPVKLWLAGPKGEFSRFEELASVPSGDNLEWAQVVDVNNDGLLDFTYRQGNELRVALRSHSTDALKAVRFNRDASYSFTYTPLSQKNPLGSAPPIEPFYSSSYIEDAQKPWLRLAPESMRVVSSMALTVNERRVNRWHYLYRDGLSDTRGLGWLGFGQRIVIDEVTAARTTTSFDNISTLEGPNRRASSLQAHLPREEVIQVQMDANTALRTQRNWTYARTPQGYAPSYQQYARRFVETVREVKGASTTVVSEKESLLELDDKGTPISQTSLIHGADKTEQVRTSIEPGEFDSVNWVPTGVWTATTSWMSCARSVEVGCQGQPAAANVHTKRMTYGTQGQLESTEIAPSLEGEAVTPATSETYLKTVFARNDKGLVVHVSLHGSGQVRTESVSYDDLDQTQLATTTDAEGATWRYLFHPGLGVLAQTEDPNGVHMRIQYDGFGRERIATPLYQGPSAAPADKSIVRSFYEWQGSTPQFRVQADTNTGAAGVNETTTSFDVLGRPVSHRALRFDGQTVLSTTEYDDLGRVVKQEAPRLTTEMPSWEAFEYDPLGRVTARRVSDSATGPRGMLVETLLYASTAPYISQAVSIDAAGQMKRTLVDFRGLMTRATEAPGTALEATMAYTYGPFGRLEHVDDPAGNRSSHFYDASGRVERSVDPSAGTRLFLYNAFGELKSHSDAPSGTTGRLTTTYQRDLLGRVLSATNEKERLDYVYDSGPGAMRRLSRTTRTPDDNPDGVVIKDHVYDPFGRETDTALRVGGETLVMSREYDDFGRVKRLTYPVARNGVPMTLGYSFTNQGSLATIYSTNISSPFAIYWRAYARDSMGRLKTAHYGNGVARSFQYDSQGRLRFQEARHNGNKIQSLAYDYTYNDNVAARHDLIVGVTQKYTYDALDRLERWKVQQDCQTLDAHFEYDKLGNMLSRSPVSGWEPSASFQYTGGTSGGPHAVKRAQLGAESFTYEYDHRGNQLAMRDAQGALVRSVQYAPSNLPESITSSSGTVRFDYDASGTRVRKRSSDGSAETLYVGGLYQRHKQGLTVTHVVSIPSPEGVVAEVSWNEGSTSESTRYFLNDPQGSPDTVTDASGSMLERIKYEPFGGRRQATNLAQASTTSHTGARRGYTGHEQDDEQGLINMRGRIYDPRMMKFLSVDPVIAEPGSAQAYNAYSYVLNNPTRYTDPSGFTPYGGSLVSSWGGGWTGAPQSHQSLITSALERHMSIQGPSLFLPNVDLRVPTVQSLDDAKTQPDAHHTNDIGQSSGSSKSALTSLLTATTNAADSIANLLPCGTMLSCHAGRALAKGQLESMLSSSTAYDRYAPISKVAAASLALNEFVPFVSAGESVVGARTACTSSGAIDCGLGVGKSAFYIMAAGAALYPGGKGASGGVGMLRNIANPKSFITLFHGTTGNRSAKIMGSVFYKARGFTAGKKGAVFFAEERATAEFFANQAPALHDNNTLARSRSIIEVKIPDELAKRFGISETERSLIGDAMDMELPDVQRGSGFERILNQEFLDEFNGAIQSGEIILRRYKLR</sequence>
<dbReference type="NCBIfam" id="TIGR03696">
    <property type="entry name" value="Rhs_assc_core"/>
    <property type="match status" value="1"/>
</dbReference>
<dbReference type="SUPFAM" id="SSF69318">
    <property type="entry name" value="Integrin alpha N-terminal domain"/>
    <property type="match status" value="1"/>
</dbReference>
<evidence type="ECO:0000313" key="7">
    <source>
        <dbReference type="Proteomes" id="UP000183760"/>
    </source>
</evidence>
<organism evidence="6 7">
    <name type="scientific">Myxococcus fulvus</name>
    <dbReference type="NCBI Taxonomy" id="33"/>
    <lineage>
        <taxon>Bacteria</taxon>
        <taxon>Pseudomonadati</taxon>
        <taxon>Myxococcota</taxon>
        <taxon>Myxococcia</taxon>
        <taxon>Myxococcales</taxon>
        <taxon>Cystobacterineae</taxon>
        <taxon>Myxococcaceae</taxon>
        <taxon>Myxococcus</taxon>
    </lineage>
</organism>
<proteinExistence type="predicted"/>
<reference evidence="6 7" key="1">
    <citation type="submission" date="2016-10" db="EMBL/GenBank/DDBJ databases">
        <authorList>
            <person name="Varghese N."/>
            <person name="Submissions S."/>
        </authorList>
    </citation>
    <scope>NUCLEOTIDE SEQUENCE [LARGE SCALE GENOMIC DNA]</scope>
    <source>
        <strain evidence="6 7">DSM 16525</strain>
    </source>
</reference>
<dbReference type="PANTHER" id="PTHR32305">
    <property type="match status" value="1"/>
</dbReference>
<dbReference type="InterPro" id="IPR003284">
    <property type="entry name" value="Sal_SpvB"/>
</dbReference>
<gene>
    <name evidence="6" type="ORF">SAMN05443572_104189</name>
</gene>
<dbReference type="Gene3D" id="2.180.10.10">
    <property type="entry name" value="RHS repeat-associated core"/>
    <property type="match status" value="2"/>
</dbReference>
<comment type="caution">
    <text evidence="6">The sequence shown here is derived from an EMBL/GenBank/DDBJ whole genome shotgun (WGS) entry which is preliminary data.</text>
</comment>
<evidence type="ECO:0000256" key="5">
    <source>
        <dbReference type="SAM" id="MobiDB-lite"/>
    </source>
</evidence>
<feature type="region of interest" description="Disordered" evidence="5">
    <location>
        <begin position="1865"/>
        <end position="1887"/>
    </location>
</feature>
<dbReference type="InterPro" id="IPR028994">
    <property type="entry name" value="Integrin_alpha_N"/>
</dbReference>
<feature type="region of interest" description="Disordered" evidence="5">
    <location>
        <begin position="1996"/>
        <end position="2019"/>
    </location>
</feature>
<dbReference type="Proteomes" id="UP000183760">
    <property type="component" value="Unassembled WGS sequence"/>
</dbReference>
<comment type="subcellular location">
    <subcellularLocation>
        <location evidence="1">Secreted</location>
    </subcellularLocation>
</comment>
<dbReference type="InterPro" id="IPR050708">
    <property type="entry name" value="T6SS_VgrG/RHS"/>
</dbReference>
<evidence type="ECO:0000256" key="4">
    <source>
        <dbReference type="ARBA" id="ARBA00023026"/>
    </source>
</evidence>
<accession>A0ABY1CF55</accession>
<evidence type="ECO:0000256" key="2">
    <source>
        <dbReference type="ARBA" id="ARBA00022525"/>
    </source>
</evidence>